<keyword evidence="2" id="KW-1185">Reference proteome</keyword>
<evidence type="ECO:0000313" key="2">
    <source>
        <dbReference type="Proteomes" id="UP001177021"/>
    </source>
</evidence>
<proteinExistence type="predicted"/>
<comment type="caution">
    <text evidence="1">The sequence shown here is derived from an EMBL/GenBank/DDBJ whole genome shotgun (WGS) entry which is preliminary data.</text>
</comment>
<protein>
    <submittedName>
        <fullName evidence="1">Uncharacterized protein</fullName>
    </submittedName>
</protein>
<sequence length="142" mass="16390">MSSSSVANSMAVEIPECGCKNPMRLYISNSGENPKRRYWKCRTHGGARSCNLFIWDDEIEGHPPYVRPTASPNVRESQTQPSRGCTCSELFKDVVSIVKEIQFNKGEKMKMKLQNERSTAKMFRNLLICSWVIFFFYVKMFT</sequence>
<gene>
    <name evidence="1" type="ORF">MILVUS5_LOCUS1147</name>
</gene>
<accession>A0ACB0IAE7</accession>
<reference evidence="1" key="1">
    <citation type="submission" date="2023-10" db="EMBL/GenBank/DDBJ databases">
        <authorList>
            <person name="Rodriguez Cubillos JULIANA M."/>
            <person name="De Vega J."/>
        </authorList>
    </citation>
    <scope>NUCLEOTIDE SEQUENCE</scope>
</reference>
<dbReference type="EMBL" id="CASHSV030000001">
    <property type="protein sequence ID" value="CAJ2629074.1"/>
    <property type="molecule type" value="Genomic_DNA"/>
</dbReference>
<name>A0ACB0IAE7_TRIPR</name>
<organism evidence="1 2">
    <name type="scientific">Trifolium pratense</name>
    <name type="common">Red clover</name>
    <dbReference type="NCBI Taxonomy" id="57577"/>
    <lineage>
        <taxon>Eukaryota</taxon>
        <taxon>Viridiplantae</taxon>
        <taxon>Streptophyta</taxon>
        <taxon>Embryophyta</taxon>
        <taxon>Tracheophyta</taxon>
        <taxon>Spermatophyta</taxon>
        <taxon>Magnoliopsida</taxon>
        <taxon>eudicotyledons</taxon>
        <taxon>Gunneridae</taxon>
        <taxon>Pentapetalae</taxon>
        <taxon>rosids</taxon>
        <taxon>fabids</taxon>
        <taxon>Fabales</taxon>
        <taxon>Fabaceae</taxon>
        <taxon>Papilionoideae</taxon>
        <taxon>50 kb inversion clade</taxon>
        <taxon>NPAAA clade</taxon>
        <taxon>Hologalegina</taxon>
        <taxon>IRL clade</taxon>
        <taxon>Trifolieae</taxon>
        <taxon>Trifolium</taxon>
    </lineage>
</organism>
<evidence type="ECO:0000313" key="1">
    <source>
        <dbReference type="EMBL" id="CAJ2629074.1"/>
    </source>
</evidence>
<dbReference type="Proteomes" id="UP001177021">
    <property type="component" value="Unassembled WGS sequence"/>
</dbReference>